<dbReference type="AlphaFoldDB" id="A0A081BQQ3"/>
<evidence type="ECO:0000313" key="1">
    <source>
        <dbReference type="EMBL" id="GAK53734.1"/>
    </source>
</evidence>
<sequence>MTMNLTGQEQEKNLGSWWTSLLSFGMKAVGTVVSQYLPMSTEINQGDTVKKSQSHLGPIDFTRTEIITSNTRSTVTKTAKNRENFPVMLSVASTSSNGSPLLKELILLPNEEKDVSTELDDNLTGTLSWAKFDKNSGISKRTTRDNISSRTMLSVKDWGPKNPIFMFNKGLKLSRNDANNFFALDVTEEGETYYDIEIMVVDGYGSVYDFGLFDVEYGTAFAVQYPDELDQILPIPRVTIWASCGKKKYEEMLRLAVK</sequence>
<reference evidence="1" key="1">
    <citation type="journal article" date="2015" name="PeerJ">
        <title>First genomic representation of candidate bacterial phylum KSB3 points to enhanced environmental sensing as a trigger of wastewater bulking.</title>
        <authorList>
            <person name="Sekiguchi Y."/>
            <person name="Ohashi A."/>
            <person name="Parks D.H."/>
            <person name="Yamauchi T."/>
            <person name="Tyson G.W."/>
            <person name="Hugenholtz P."/>
        </authorList>
    </citation>
    <scope>NUCLEOTIDE SEQUENCE [LARGE SCALE GENOMIC DNA]</scope>
</reference>
<organism evidence="1">
    <name type="scientific">Candidatus Moduliflexus flocculans</name>
    <dbReference type="NCBI Taxonomy" id="1499966"/>
    <lineage>
        <taxon>Bacteria</taxon>
        <taxon>Candidatus Moduliflexota</taxon>
        <taxon>Candidatus Moduliflexia</taxon>
        <taxon>Candidatus Moduliflexales</taxon>
        <taxon>Candidatus Moduliflexaceae</taxon>
    </lineage>
</organism>
<name>A0A081BQQ3_9BACT</name>
<keyword evidence="2" id="KW-1185">Reference proteome</keyword>
<dbReference type="HOGENOM" id="CLU_1076292_0_0_0"/>
<protein>
    <submittedName>
        <fullName evidence="1">Uncharacterized protein</fullName>
    </submittedName>
</protein>
<dbReference type="STRING" id="1499966.U14_05008"/>
<accession>A0A081BQQ3</accession>
<proteinExistence type="predicted"/>
<gene>
    <name evidence="1" type="ORF">U14_05008</name>
</gene>
<dbReference type="EMBL" id="DF820460">
    <property type="protein sequence ID" value="GAK53734.1"/>
    <property type="molecule type" value="Genomic_DNA"/>
</dbReference>
<dbReference type="Proteomes" id="UP000030700">
    <property type="component" value="Unassembled WGS sequence"/>
</dbReference>
<evidence type="ECO:0000313" key="2">
    <source>
        <dbReference type="Proteomes" id="UP000030700"/>
    </source>
</evidence>